<dbReference type="Gene3D" id="3.40.50.1820">
    <property type="entry name" value="alpha/beta hydrolase"/>
    <property type="match status" value="1"/>
</dbReference>
<accession>A0AAV6TTM6</accession>
<protein>
    <recommendedName>
        <fullName evidence="6">Lipase domain-containing protein</fullName>
    </recommendedName>
</protein>
<feature type="signal peptide" evidence="5">
    <location>
        <begin position="1"/>
        <end position="17"/>
    </location>
</feature>
<evidence type="ECO:0000313" key="7">
    <source>
        <dbReference type="EMBL" id="KAG8175019.1"/>
    </source>
</evidence>
<proteinExistence type="inferred from homology"/>
<name>A0AAV6TTM6_9ARAC</name>
<keyword evidence="8" id="KW-1185">Reference proteome</keyword>
<dbReference type="PANTHER" id="PTHR11610:SF185">
    <property type="entry name" value="LD47264P"/>
    <property type="match status" value="1"/>
</dbReference>
<gene>
    <name evidence="7" type="ORF">JTE90_001348</name>
</gene>
<dbReference type="AlphaFoldDB" id="A0AAV6TTM6"/>
<dbReference type="InterPro" id="IPR029058">
    <property type="entry name" value="AB_hydrolase_fold"/>
</dbReference>
<evidence type="ECO:0000256" key="3">
    <source>
        <dbReference type="ARBA" id="ARBA00022525"/>
    </source>
</evidence>
<dbReference type="CDD" id="cd00707">
    <property type="entry name" value="Pancreat_lipase_like"/>
    <property type="match status" value="1"/>
</dbReference>
<dbReference type="GO" id="GO:0016042">
    <property type="term" value="P:lipid catabolic process"/>
    <property type="evidence" value="ECO:0007669"/>
    <property type="project" value="TreeGrafter"/>
</dbReference>
<dbReference type="GO" id="GO:0005615">
    <property type="term" value="C:extracellular space"/>
    <property type="evidence" value="ECO:0007669"/>
    <property type="project" value="TreeGrafter"/>
</dbReference>
<evidence type="ECO:0000256" key="4">
    <source>
        <dbReference type="RuleBase" id="RU004262"/>
    </source>
</evidence>
<dbReference type="PANTHER" id="PTHR11610">
    <property type="entry name" value="LIPASE"/>
    <property type="match status" value="1"/>
</dbReference>
<sequence length="401" mass="44512">MWLATVLVLVVLGGTDAILEQWQNVVPDSIQPANQVGDKMWRAVNDNVPDVLNPLNLVYTNSCIEDLGCFYTGPPFFHPLQRPISLPPTKRIDEIDFLLFTQASPNETYVLEPNLESLENSTFNATHMTKVLIHGFLVNLDYEDIRYYMKDAVINDPADYNVIVVDWTRLNSPPYSQAVANTRVVGAQLAKLINFIINNTETTAENFHIVGHSLGGHIAGYAGERIEGLARITGLDPAGPYFRDSESEVRLDLTDAEFVDVIHTDGGEFVLTGLGINEPIGHMDFYPNGGRLQPGCVYSSSNDGVVGAAVNFTTQYINTACDHGRANDFYFESINNYECKFFAVQCSNYNDFEAGLCPPGNHTVTVMGFHNTPLPGFEPPAKFFLRTNGESQFCRENSIYV</sequence>
<evidence type="ECO:0000256" key="2">
    <source>
        <dbReference type="ARBA" id="ARBA00010701"/>
    </source>
</evidence>
<comment type="caution">
    <text evidence="7">The sequence shown here is derived from an EMBL/GenBank/DDBJ whole genome shotgun (WGS) entry which is preliminary data.</text>
</comment>
<keyword evidence="5" id="KW-0732">Signal</keyword>
<evidence type="ECO:0000259" key="6">
    <source>
        <dbReference type="Pfam" id="PF00151"/>
    </source>
</evidence>
<keyword evidence="3" id="KW-0964">Secreted</keyword>
<comment type="subcellular location">
    <subcellularLocation>
        <location evidence="1">Secreted</location>
    </subcellularLocation>
</comment>
<dbReference type="InterPro" id="IPR000734">
    <property type="entry name" value="TAG_lipase"/>
</dbReference>
<dbReference type="EMBL" id="JAFNEN010001094">
    <property type="protein sequence ID" value="KAG8175019.1"/>
    <property type="molecule type" value="Genomic_DNA"/>
</dbReference>
<dbReference type="InterPro" id="IPR033906">
    <property type="entry name" value="Lipase_N"/>
</dbReference>
<comment type="similarity">
    <text evidence="2 4">Belongs to the AB hydrolase superfamily. Lipase family.</text>
</comment>
<evidence type="ECO:0000256" key="1">
    <source>
        <dbReference type="ARBA" id="ARBA00004613"/>
    </source>
</evidence>
<feature type="domain" description="Lipase" evidence="6">
    <location>
        <begin position="62"/>
        <end position="393"/>
    </location>
</feature>
<dbReference type="Pfam" id="PF00151">
    <property type="entry name" value="Lipase"/>
    <property type="match status" value="1"/>
</dbReference>
<feature type="chain" id="PRO_5043316529" description="Lipase domain-containing protein" evidence="5">
    <location>
        <begin position="18"/>
        <end position="401"/>
    </location>
</feature>
<organism evidence="7 8">
    <name type="scientific">Oedothorax gibbosus</name>
    <dbReference type="NCBI Taxonomy" id="931172"/>
    <lineage>
        <taxon>Eukaryota</taxon>
        <taxon>Metazoa</taxon>
        <taxon>Ecdysozoa</taxon>
        <taxon>Arthropoda</taxon>
        <taxon>Chelicerata</taxon>
        <taxon>Arachnida</taxon>
        <taxon>Araneae</taxon>
        <taxon>Araneomorphae</taxon>
        <taxon>Entelegynae</taxon>
        <taxon>Araneoidea</taxon>
        <taxon>Linyphiidae</taxon>
        <taxon>Erigoninae</taxon>
        <taxon>Oedothorax</taxon>
    </lineage>
</organism>
<dbReference type="GO" id="GO:0016298">
    <property type="term" value="F:lipase activity"/>
    <property type="evidence" value="ECO:0007669"/>
    <property type="project" value="InterPro"/>
</dbReference>
<dbReference type="InterPro" id="IPR013818">
    <property type="entry name" value="Lipase"/>
</dbReference>
<dbReference type="SUPFAM" id="SSF53474">
    <property type="entry name" value="alpha/beta-Hydrolases"/>
    <property type="match status" value="1"/>
</dbReference>
<dbReference type="PRINTS" id="PR00821">
    <property type="entry name" value="TAGLIPASE"/>
</dbReference>
<reference evidence="7 8" key="1">
    <citation type="journal article" date="2022" name="Nat. Ecol. Evol.">
        <title>A masculinizing supergene underlies an exaggerated male reproductive morph in a spider.</title>
        <authorList>
            <person name="Hendrickx F."/>
            <person name="De Corte Z."/>
            <person name="Sonet G."/>
            <person name="Van Belleghem S.M."/>
            <person name="Kostlbacher S."/>
            <person name="Vangestel C."/>
        </authorList>
    </citation>
    <scope>NUCLEOTIDE SEQUENCE [LARGE SCALE GENOMIC DNA]</scope>
    <source>
        <strain evidence="7">W744_W776</strain>
    </source>
</reference>
<evidence type="ECO:0000256" key="5">
    <source>
        <dbReference type="SAM" id="SignalP"/>
    </source>
</evidence>
<evidence type="ECO:0000313" key="8">
    <source>
        <dbReference type="Proteomes" id="UP000827092"/>
    </source>
</evidence>
<dbReference type="Proteomes" id="UP000827092">
    <property type="component" value="Unassembled WGS sequence"/>
</dbReference>